<feature type="transmembrane region" description="Helical" evidence="1">
    <location>
        <begin position="378"/>
        <end position="399"/>
    </location>
</feature>
<feature type="transmembrane region" description="Helical" evidence="1">
    <location>
        <begin position="314"/>
        <end position="335"/>
    </location>
</feature>
<organism evidence="2 3">
    <name type="scientific">Methylorubrum suomiense</name>
    <dbReference type="NCBI Taxonomy" id="144191"/>
    <lineage>
        <taxon>Bacteria</taxon>
        <taxon>Pseudomonadati</taxon>
        <taxon>Pseudomonadota</taxon>
        <taxon>Alphaproteobacteria</taxon>
        <taxon>Hyphomicrobiales</taxon>
        <taxon>Methylobacteriaceae</taxon>
        <taxon>Methylorubrum</taxon>
    </lineage>
</organism>
<feature type="transmembrane region" description="Helical" evidence="1">
    <location>
        <begin position="229"/>
        <end position="250"/>
    </location>
</feature>
<evidence type="ECO:0000256" key="1">
    <source>
        <dbReference type="SAM" id="Phobius"/>
    </source>
</evidence>
<feature type="transmembrane region" description="Helical" evidence="1">
    <location>
        <begin position="262"/>
        <end position="283"/>
    </location>
</feature>
<evidence type="ECO:0000313" key="2">
    <source>
        <dbReference type="EMBL" id="GJE74682.1"/>
    </source>
</evidence>
<dbReference type="Proteomes" id="UP001055093">
    <property type="component" value="Unassembled WGS sequence"/>
</dbReference>
<feature type="transmembrane region" description="Helical" evidence="1">
    <location>
        <begin position="347"/>
        <end position="366"/>
    </location>
</feature>
<evidence type="ECO:0000313" key="3">
    <source>
        <dbReference type="Proteomes" id="UP001055093"/>
    </source>
</evidence>
<dbReference type="EMBL" id="BPRE01000003">
    <property type="protein sequence ID" value="GJE74682.1"/>
    <property type="molecule type" value="Genomic_DNA"/>
</dbReference>
<dbReference type="InterPro" id="IPR036259">
    <property type="entry name" value="MFS_trans_sf"/>
</dbReference>
<dbReference type="PANTHER" id="PTHR23537:SF1">
    <property type="entry name" value="SUGAR TRANSPORTER"/>
    <property type="match status" value="1"/>
</dbReference>
<feature type="transmembrane region" description="Helical" evidence="1">
    <location>
        <begin position="23"/>
        <end position="42"/>
    </location>
</feature>
<evidence type="ECO:0008006" key="4">
    <source>
        <dbReference type="Google" id="ProtNLM"/>
    </source>
</evidence>
<keyword evidence="1" id="KW-0472">Membrane</keyword>
<sequence length="402" mass="40927">MRPDPARFGAPSPAAAGSATRPVVAVGLVALAVAMGIGRFAFTPLMPLMIRDGSLSAVSGAEWAAANYVGYLVGALTASRFADDPRRGLRLGLLGVALTTLAMAGLGSVPNPRLTILAGAGLRAAAGVFSAWALVCASGWCLAQLARRRAEGMGAWIYTGVGLGIALAGILAWLGGRQSADRLWLELGMIAAAGALLVRGLSRGLSGNEGPPRVSVASVGRRSGQGGPVFCYGAFGFGYIVPATFLPAMARDLAPDPLVFGLAWPLFGLAAALSVAGAARWLARAPRRRVWAAAQGLMALGTALPLFVHALWAVAAAAILVGGTFMVATMAGLQWAREAQPEDPTSLLARMTAAFAAGQIAGPLLVRALGLLDIADAAALAWTGAAATVVLVGTAFQLWREA</sequence>
<reference evidence="2" key="2">
    <citation type="submission" date="2021-08" db="EMBL/GenBank/DDBJ databases">
        <authorList>
            <person name="Tani A."/>
            <person name="Ola A."/>
            <person name="Ogura Y."/>
            <person name="Katsura K."/>
            <person name="Hayashi T."/>
        </authorList>
    </citation>
    <scope>NUCLEOTIDE SEQUENCE</scope>
    <source>
        <strain evidence="2">DSM 14458</strain>
    </source>
</reference>
<dbReference type="Gene3D" id="1.20.1250.20">
    <property type="entry name" value="MFS general substrate transporter like domains"/>
    <property type="match status" value="2"/>
</dbReference>
<protein>
    <recommendedName>
        <fullName evidence="4">MFS transporter</fullName>
    </recommendedName>
</protein>
<comment type="caution">
    <text evidence="2">The sequence shown here is derived from an EMBL/GenBank/DDBJ whole genome shotgun (WGS) entry which is preliminary data.</text>
</comment>
<keyword evidence="3" id="KW-1185">Reference proteome</keyword>
<dbReference type="InterPro" id="IPR010645">
    <property type="entry name" value="MFS_4"/>
</dbReference>
<feature type="transmembrane region" description="Helical" evidence="1">
    <location>
        <begin position="121"/>
        <end position="143"/>
    </location>
</feature>
<dbReference type="SUPFAM" id="SSF103473">
    <property type="entry name" value="MFS general substrate transporter"/>
    <property type="match status" value="1"/>
</dbReference>
<keyword evidence="1" id="KW-1133">Transmembrane helix</keyword>
<accession>A0ABQ4UR07</accession>
<proteinExistence type="predicted"/>
<dbReference type="Pfam" id="PF06779">
    <property type="entry name" value="MFS_4"/>
    <property type="match status" value="1"/>
</dbReference>
<feature type="transmembrane region" description="Helical" evidence="1">
    <location>
        <begin position="89"/>
        <end position="109"/>
    </location>
</feature>
<gene>
    <name evidence="2" type="ORF">BGCPKDLD_1255</name>
</gene>
<reference evidence="2" key="1">
    <citation type="journal article" date="2021" name="Front. Microbiol.">
        <title>Comprehensive Comparative Genomics and Phenotyping of Methylobacterium Species.</title>
        <authorList>
            <person name="Alessa O."/>
            <person name="Ogura Y."/>
            <person name="Fujitani Y."/>
            <person name="Takami H."/>
            <person name="Hayashi T."/>
            <person name="Sahin N."/>
            <person name="Tani A."/>
        </authorList>
    </citation>
    <scope>NUCLEOTIDE SEQUENCE</scope>
    <source>
        <strain evidence="2">DSM 14458</strain>
    </source>
</reference>
<dbReference type="PANTHER" id="PTHR23537">
    <property type="match status" value="1"/>
</dbReference>
<feature type="transmembrane region" description="Helical" evidence="1">
    <location>
        <begin position="155"/>
        <end position="176"/>
    </location>
</feature>
<feature type="transmembrane region" description="Helical" evidence="1">
    <location>
        <begin position="182"/>
        <end position="201"/>
    </location>
</feature>
<keyword evidence="1" id="KW-0812">Transmembrane</keyword>
<feature type="transmembrane region" description="Helical" evidence="1">
    <location>
        <begin position="290"/>
        <end position="308"/>
    </location>
</feature>
<name>A0ABQ4UR07_9HYPH</name>
<dbReference type="RefSeq" id="WP_238307758.1">
    <property type="nucleotide sequence ID" value="NZ_BPRE01000003.1"/>
</dbReference>